<reference evidence="6 7" key="1">
    <citation type="journal article" date="2022" name="Cell">
        <title>Repeat-based holocentromeres influence genome architecture and karyotype evolution.</title>
        <authorList>
            <person name="Hofstatter P.G."/>
            <person name="Thangavel G."/>
            <person name="Lux T."/>
            <person name="Neumann P."/>
            <person name="Vondrak T."/>
            <person name="Novak P."/>
            <person name="Zhang M."/>
            <person name="Costa L."/>
            <person name="Castellani M."/>
            <person name="Scott A."/>
            <person name="Toegelov H."/>
            <person name="Fuchs J."/>
            <person name="Mata-Sucre Y."/>
            <person name="Dias Y."/>
            <person name="Vanzela A.L.L."/>
            <person name="Huettel B."/>
            <person name="Almeida C.C.S."/>
            <person name="Simkova H."/>
            <person name="Souza G."/>
            <person name="Pedrosa-Harand A."/>
            <person name="Macas J."/>
            <person name="Mayer K.F.X."/>
            <person name="Houben A."/>
            <person name="Marques A."/>
        </authorList>
    </citation>
    <scope>NUCLEOTIDE SEQUENCE [LARGE SCALE GENOMIC DNA]</scope>
    <source>
        <strain evidence="6">RhyTen1mFocal</strain>
    </source>
</reference>
<evidence type="ECO:0000256" key="1">
    <source>
        <dbReference type="ARBA" id="ARBA00007626"/>
    </source>
</evidence>
<sequence>MARQQLLHLRLFLLSSPKPVLLNPLPSLTSSSSSRNASSNPISRNRVWTLTTPRRADSTVTSLAEEILSSSTNDLSPDLASVLESDSARSIVHPSINGFPFLELLSLLKRRPLLALQVFDWRRNLRDSTPLIAEEYASAIALAGRAQNLSLAVKLFNESKPTANKPILYNALMTAFMYNGEVNRCISLFHELKKETKYGPDTVSYNILLSLYGYHILVDQMESVLRDMDSSGIPRSVVTYKILMCGYLRSRRWKQMERIFGSFKEPDMSTRLLMLRGYAIAGKLEKMERMYELVKGEVHAQEMSLICAMIRAYSKVRCESSLRKIEELVKLIREEEYFPHLHIVLIMVYAKEGLIDEMERLIFDANKRNIVISSHRVIRTILSVYYKCGDVERLGSFINQAENAGWSLSKDLYRCKMILFSRLGRLTEMCCEVDKMDSYWPVRDRYTLKILYKGFSDAGRMWEMNMVIGLMFKYGFRIPQDAVVG</sequence>
<keyword evidence="3" id="KW-0809">Transit peptide</keyword>
<feature type="signal peptide" evidence="5">
    <location>
        <begin position="1"/>
        <end position="22"/>
    </location>
</feature>
<evidence type="ECO:0000256" key="2">
    <source>
        <dbReference type="ARBA" id="ARBA00022737"/>
    </source>
</evidence>
<dbReference type="EMBL" id="JAMRDG010000002">
    <property type="protein sequence ID" value="KAJ3688386.1"/>
    <property type="molecule type" value="Genomic_DNA"/>
</dbReference>
<dbReference type="Pfam" id="PF01535">
    <property type="entry name" value="PPR"/>
    <property type="match status" value="3"/>
</dbReference>
<gene>
    <name evidence="6" type="ORF">LUZ61_017550</name>
</gene>
<dbReference type="InterPro" id="IPR002885">
    <property type="entry name" value="PPR_rpt"/>
</dbReference>
<dbReference type="PROSITE" id="PS51375">
    <property type="entry name" value="PPR"/>
    <property type="match status" value="1"/>
</dbReference>
<evidence type="ECO:0000313" key="7">
    <source>
        <dbReference type="Proteomes" id="UP001210211"/>
    </source>
</evidence>
<comment type="caution">
    <text evidence="6">The sequence shown here is derived from an EMBL/GenBank/DDBJ whole genome shotgun (WGS) entry which is preliminary data.</text>
</comment>
<name>A0AAD5Z7M0_9POAL</name>
<dbReference type="Pfam" id="PF13041">
    <property type="entry name" value="PPR_2"/>
    <property type="match status" value="1"/>
</dbReference>
<accession>A0AAD5Z7M0</accession>
<dbReference type="InterPro" id="IPR011990">
    <property type="entry name" value="TPR-like_helical_dom_sf"/>
</dbReference>
<dbReference type="Gene3D" id="1.25.40.10">
    <property type="entry name" value="Tetratricopeptide repeat domain"/>
    <property type="match status" value="3"/>
</dbReference>
<evidence type="ECO:0000256" key="3">
    <source>
        <dbReference type="ARBA" id="ARBA00022946"/>
    </source>
</evidence>
<evidence type="ECO:0008006" key="8">
    <source>
        <dbReference type="Google" id="ProtNLM"/>
    </source>
</evidence>
<dbReference type="PANTHER" id="PTHR47874:SF1">
    <property type="entry name" value="OS05G0407900 PROTEIN"/>
    <property type="match status" value="1"/>
</dbReference>
<dbReference type="GO" id="GO:0003729">
    <property type="term" value="F:mRNA binding"/>
    <property type="evidence" value="ECO:0007669"/>
    <property type="project" value="InterPro"/>
</dbReference>
<evidence type="ECO:0000256" key="5">
    <source>
        <dbReference type="SAM" id="SignalP"/>
    </source>
</evidence>
<dbReference type="NCBIfam" id="TIGR00756">
    <property type="entry name" value="PPR"/>
    <property type="match status" value="3"/>
</dbReference>
<keyword evidence="5" id="KW-0732">Signal</keyword>
<keyword evidence="2" id="KW-0677">Repeat</keyword>
<dbReference type="InterPro" id="IPR044179">
    <property type="entry name" value="PPR5-like"/>
</dbReference>
<keyword evidence="7" id="KW-1185">Reference proteome</keyword>
<dbReference type="PANTHER" id="PTHR47874">
    <property type="entry name" value="EXPRESSED PROTEIN"/>
    <property type="match status" value="1"/>
</dbReference>
<protein>
    <recommendedName>
        <fullName evidence="8">Pentatricopeptide repeat-containing protein</fullName>
    </recommendedName>
</protein>
<feature type="repeat" description="PPR" evidence="4">
    <location>
        <begin position="201"/>
        <end position="235"/>
    </location>
</feature>
<evidence type="ECO:0000313" key="6">
    <source>
        <dbReference type="EMBL" id="KAJ3688386.1"/>
    </source>
</evidence>
<feature type="chain" id="PRO_5041921059" description="Pentatricopeptide repeat-containing protein" evidence="5">
    <location>
        <begin position="23"/>
        <end position="485"/>
    </location>
</feature>
<dbReference type="Proteomes" id="UP001210211">
    <property type="component" value="Unassembled WGS sequence"/>
</dbReference>
<dbReference type="AlphaFoldDB" id="A0AAD5Z7M0"/>
<evidence type="ECO:0000256" key="4">
    <source>
        <dbReference type="PROSITE-ProRule" id="PRU00708"/>
    </source>
</evidence>
<comment type="similarity">
    <text evidence="1">Belongs to the PPR family. P subfamily.</text>
</comment>
<proteinExistence type="inferred from homology"/>
<organism evidence="6 7">
    <name type="scientific">Rhynchospora tenuis</name>
    <dbReference type="NCBI Taxonomy" id="198213"/>
    <lineage>
        <taxon>Eukaryota</taxon>
        <taxon>Viridiplantae</taxon>
        <taxon>Streptophyta</taxon>
        <taxon>Embryophyta</taxon>
        <taxon>Tracheophyta</taxon>
        <taxon>Spermatophyta</taxon>
        <taxon>Magnoliopsida</taxon>
        <taxon>Liliopsida</taxon>
        <taxon>Poales</taxon>
        <taxon>Cyperaceae</taxon>
        <taxon>Cyperoideae</taxon>
        <taxon>Rhynchosporeae</taxon>
        <taxon>Rhynchospora</taxon>
    </lineage>
</organism>